<evidence type="ECO:0000313" key="2">
    <source>
        <dbReference type="Proteomes" id="UP000243686"/>
    </source>
</evidence>
<reference evidence="1 2" key="1">
    <citation type="submission" date="2015-03" db="EMBL/GenBank/DDBJ databases">
        <title>Draft genome of the nematode, Opisthorchis viverrini.</title>
        <authorList>
            <person name="Mitreva M."/>
        </authorList>
    </citation>
    <scope>NUCLEOTIDE SEQUENCE [LARGE SCALE GENOMIC DNA]</scope>
    <source>
        <strain evidence="1">Khon Kaen</strain>
    </source>
</reference>
<dbReference type="Proteomes" id="UP000243686">
    <property type="component" value="Unassembled WGS sequence"/>
</dbReference>
<feature type="non-terminal residue" evidence="1">
    <location>
        <position position="968"/>
    </location>
</feature>
<dbReference type="EMBL" id="KV894609">
    <property type="protein sequence ID" value="OON18027.1"/>
    <property type="molecule type" value="Genomic_DNA"/>
</dbReference>
<evidence type="ECO:0000313" key="1">
    <source>
        <dbReference type="EMBL" id="OON18027.1"/>
    </source>
</evidence>
<gene>
    <name evidence="1" type="ORF">X801_06126</name>
</gene>
<accession>A0A1S8WUB6</accession>
<keyword evidence="2" id="KW-1185">Reference proteome</keyword>
<protein>
    <submittedName>
        <fullName evidence="1">UME domain protein</fullName>
    </submittedName>
</protein>
<dbReference type="AlphaFoldDB" id="A0A1S8WUB6"/>
<proteinExistence type="predicted"/>
<organism evidence="1 2">
    <name type="scientific">Opisthorchis viverrini</name>
    <name type="common">Southeast Asian liver fluke</name>
    <dbReference type="NCBI Taxonomy" id="6198"/>
    <lineage>
        <taxon>Eukaryota</taxon>
        <taxon>Metazoa</taxon>
        <taxon>Spiralia</taxon>
        <taxon>Lophotrochozoa</taxon>
        <taxon>Platyhelminthes</taxon>
        <taxon>Trematoda</taxon>
        <taxon>Digenea</taxon>
        <taxon>Opisthorchiida</taxon>
        <taxon>Opisthorchiata</taxon>
        <taxon>Opisthorchiidae</taxon>
        <taxon>Opisthorchis</taxon>
    </lineage>
</organism>
<name>A0A1S8WUB6_OPIVI</name>
<sequence length="968" mass="108187">MYGFFHPSFDAHHAVKYVYCVLDEVSSGLDNLGDTPDAGLLSLLSRIESAFTYRHYHITQGLSPKLLHGTARFIHSCRDFSAWCLHRLLLIACRPNFVYHLNIVGNAMRKLLVLLERHCVDTFVSHSSLLLRILKILPGFQTYSPDLVVDAFHLFDVTIELCDIPSKQRAYEAILQSTAWFQSLQFSSDMVTSIANNFADATALLLRFLNDWHTGCLGLPPGEVPPDEIASIEQLVARGLGWLADKEQRSSANSELPTSSLDLSVWYNTDLKQVCEHLLEATWVIRTEHSALHYALLHYSTVLNRPTNEHSAKPKQSPPPLSARSLASQCLLPFSWANLVLERPPTLNPEFIFNLENLECKIESHLSSRLCGSDLFDWQEFFTALVLPSSTAPLSFTTRRDAWFRLSRLWGGLCSSLKSLTNLHEILLSKTVQALKHTVLLLPSPGALFSGGDSESCRIEDLIETYAGLRFVTNCLRAVQVYCEHNRCTGGSSHLTMKDPSALAIPSCYSLAEQIELIDLMLEERNVEGASEAVVDLVTHLSYHMRWDLVDAVHVHSLLTLVHSNLPHFTPAIVGKIFFNITSQLSKADLTAWLGVHNSVMPVLSAVARQGPSSALTHVGIDEYRIMQYGAFALCLAKHYTRILAVQPNPAILCELTERRTSNEGCPSTVSSNSLVEALVNVLAALCRLGLVHQYTHALYGAVYFHIENVLGAVRMKPVHVLRLARDRLAQELISPLFIALVLRGNQESHVQIRQLVAEVPYIRAGQDYVNKLIQLCVLPDALVHIFTKTSKDEQEVHFAFLESHLGMPIERIARLNDVSRLMHQFVLRLYPYRVGASLGLRWIASRVLALRDSQSTSTALVHVKGPASADFLGHYVCGILAFFDTTLLDDDTMLEHRWIALRSLVVFIQLLGSTHVTRMRAKFMATLNLEIEAVCELLPDLGATLVGLLPCGSGQVMDLFNYLFLEK</sequence>